<comment type="caution">
    <text evidence="9">The sequence shown here is derived from an EMBL/GenBank/DDBJ whole genome shotgun (WGS) entry which is preliminary data.</text>
</comment>
<comment type="function">
    <text evidence="8">Cytokine with immunoregulatory activity. May promote the transition between innate and adaptive immunity. Induces the production of IgG(1) and IgG(3) in B-cells. Implicated in the generation and maintenance of T follicular helper (Tfh) cells and the formation of germinal-centers. Together with IL6, control the early generation of Tfh cells and are critical for an effective antibody response to acute viral infection. May play a role in proliferation and maturation of natural killer (NK) cells in synergy with IL15. May regulate proliferation of mature B- and T-cells in response to activating stimuli. In synergy with IL15 and IL18 stimulates interferon gamma production in T-cells and NK cells. During T-cell mediated immune response may inhibit dendritic cells (DC) activation and maturation.</text>
</comment>
<dbReference type="GO" id="GO:0005126">
    <property type="term" value="F:cytokine receptor binding"/>
    <property type="evidence" value="ECO:0007669"/>
    <property type="project" value="InterPro"/>
</dbReference>
<dbReference type="GO" id="GO:0006955">
    <property type="term" value="P:immune response"/>
    <property type="evidence" value="ECO:0007669"/>
    <property type="project" value="InterPro"/>
</dbReference>
<dbReference type="EMBL" id="JAFIRN010000007">
    <property type="protein sequence ID" value="KAG5845453.1"/>
    <property type="molecule type" value="Genomic_DNA"/>
</dbReference>
<dbReference type="InterPro" id="IPR003443">
    <property type="entry name" value="IL-15/IL-21_fam"/>
</dbReference>
<dbReference type="OMA" id="ETQKAQC"/>
<dbReference type="PANTHER" id="PTHR14356:SF2">
    <property type="entry name" value="INTERLEUKIN-21"/>
    <property type="match status" value="1"/>
</dbReference>
<keyword evidence="4" id="KW-0964">Secreted</keyword>
<dbReference type="Proteomes" id="UP001044222">
    <property type="component" value="Chromosome 7"/>
</dbReference>
<dbReference type="Gene3D" id="1.20.1250.70">
    <property type="entry name" value="Interleukin-15/Interleukin-21"/>
    <property type="match status" value="1"/>
</dbReference>
<dbReference type="GO" id="GO:0005615">
    <property type="term" value="C:extracellular space"/>
    <property type="evidence" value="ECO:0007669"/>
    <property type="project" value="UniProtKB-KW"/>
</dbReference>
<reference evidence="9" key="1">
    <citation type="submission" date="2021-01" db="EMBL/GenBank/DDBJ databases">
        <title>A chromosome-scale assembly of European eel, Anguilla anguilla.</title>
        <authorList>
            <person name="Henkel C."/>
            <person name="Jong-Raadsen S.A."/>
            <person name="Dufour S."/>
            <person name="Weltzien F.-A."/>
            <person name="Palstra A.P."/>
            <person name="Pelster B."/>
            <person name="Spaink H.P."/>
            <person name="Van Den Thillart G.E."/>
            <person name="Jansen H."/>
            <person name="Zahm M."/>
            <person name="Klopp C."/>
            <person name="Cedric C."/>
            <person name="Louis A."/>
            <person name="Berthelot C."/>
            <person name="Parey E."/>
            <person name="Roest Crollius H."/>
            <person name="Montfort J."/>
            <person name="Robinson-Rechavi M."/>
            <person name="Bucao C."/>
            <person name="Bouchez O."/>
            <person name="Gislard M."/>
            <person name="Lluch J."/>
            <person name="Milhes M."/>
            <person name="Lampietro C."/>
            <person name="Lopez Roques C."/>
            <person name="Donnadieu C."/>
            <person name="Braasch I."/>
            <person name="Desvignes T."/>
            <person name="Postlethwait J."/>
            <person name="Bobe J."/>
            <person name="Guiguen Y."/>
            <person name="Dirks R."/>
        </authorList>
    </citation>
    <scope>NUCLEOTIDE SEQUENCE</scope>
    <source>
        <strain evidence="9">Tag_6206</strain>
        <tissue evidence="9">Liver</tissue>
    </source>
</reference>
<organism evidence="9 10">
    <name type="scientific">Anguilla anguilla</name>
    <name type="common">European freshwater eel</name>
    <name type="synonym">Muraena anguilla</name>
    <dbReference type="NCBI Taxonomy" id="7936"/>
    <lineage>
        <taxon>Eukaryota</taxon>
        <taxon>Metazoa</taxon>
        <taxon>Chordata</taxon>
        <taxon>Craniata</taxon>
        <taxon>Vertebrata</taxon>
        <taxon>Euteleostomi</taxon>
        <taxon>Actinopterygii</taxon>
        <taxon>Neopterygii</taxon>
        <taxon>Teleostei</taxon>
        <taxon>Anguilliformes</taxon>
        <taxon>Anguillidae</taxon>
        <taxon>Anguilla</taxon>
    </lineage>
</organism>
<evidence type="ECO:0000256" key="2">
    <source>
        <dbReference type="ARBA" id="ARBA00006050"/>
    </source>
</evidence>
<evidence type="ECO:0000313" key="9">
    <source>
        <dbReference type="EMBL" id="KAG5845453.1"/>
    </source>
</evidence>
<keyword evidence="6" id="KW-1015">Disulfide bond</keyword>
<keyword evidence="5" id="KW-0732">Signal</keyword>
<evidence type="ECO:0000313" key="10">
    <source>
        <dbReference type="Proteomes" id="UP001044222"/>
    </source>
</evidence>
<keyword evidence="3" id="KW-0202">Cytokine</keyword>
<evidence type="ECO:0000256" key="8">
    <source>
        <dbReference type="ARBA" id="ARBA00045924"/>
    </source>
</evidence>
<gene>
    <name evidence="9" type="ORF">ANANG_G00139270</name>
</gene>
<protein>
    <recommendedName>
        <fullName evidence="7">Interleukin-21</fullName>
    </recommendedName>
</protein>
<evidence type="ECO:0000256" key="5">
    <source>
        <dbReference type="ARBA" id="ARBA00022729"/>
    </source>
</evidence>
<evidence type="ECO:0000256" key="1">
    <source>
        <dbReference type="ARBA" id="ARBA00004613"/>
    </source>
</evidence>
<comment type="similarity">
    <text evidence="2">Belongs to the IL-15/IL-21 family.</text>
</comment>
<dbReference type="AlphaFoldDB" id="A0A9D3MGG1"/>
<evidence type="ECO:0000256" key="6">
    <source>
        <dbReference type="ARBA" id="ARBA00023157"/>
    </source>
</evidence>
<dbReference type="GO" id="GO:0005125">
    <property type="term" value="F:cytokine activity"/>
    <property type="evidence" value="ECO:0007669"/>
    <property type="project" value="UniProtKB-KW"/>
</dbReference>
<sequence length="132" mass="15293">MMCAAMDQNVLMLKEVAMDLDRLEKSLQKGVMLHTPTNDIDECCSLSVLECFRGNVNLLQATQKKLQHKLFKKLMNPMIVSNMNFCTLEETQKAICPPCNSYPKRNSEQFVKELRLLLQKATARLTWKQTRR</sequence>
<evidence type="ECO:0000256" key="3">
    <source>
        <dbReference type="ARBA" id="ARBA00022514"/>
    </source>
</evidence>
<dbReference type="SUPFAM" id="SSF47266">
    <property type="entry name" value="4-helical cytokines"/>
    <property type="match status" value="1"/>
</dbReference>
<comment type="subcellular location">
    <subcellularLocation>
        <location evidence="1">Secreted</location>
    </subcellularLocation>
</comment>
<name>A0A9D3MGG1_ANGAN</name>
<evidence type="ECO:0000256" key="4">
    <source>
        <dbReference type="ARBA" id="ARBA00022525"/>
    </source>
</evidence>
<evidence type="ECO:0000256" key="7">
    <source>
        <dbReference type="ARBA" id="ARBA00039957"/>
    </source>
</evidence>
<dbReference type="PANTHER" id="PTHR14356">
    <property type="entry name" value="INTERLEUKIN-15-RELATED"/>
    <property type="match status" value="1"/>
</dbReference>
<keyword evidence="10" id="KW-1185">Reference proteome</keyword>
<accession>A0A9D3MGG1</accession>
<proteinExistence type="inferred from homology"/>
<dbReference type="InterPro" id="IPR009079">
    <property type="entry name" value="4_helix_cytokine-like_core"/>
</dbReference>